<gene>
    <name evidence="2" type="ORF">EJB05_33524</name>
</gene>
<evidence type="ECO:0000256" key="1">
    <source>
        <dbReference type="SAM" id="MobiDB-lite"/>
    </source>
</evidence>
<organism evidence="2 3">
    <name type="scientific">Eragrostis curvula</name>
    <name type="common">weeping love grass</name>
    <dbReference type="NCBI Taxonomy" id="38414"/>
    <lineage>
        <taxon>Eukaryota</taxon>
        <taxon>Viridiplantae</taxon>
        <taxon>Streptophyta</taxon>
        <taxon>Embryophyta</taxon>
        <taxon>Tracheophyta</taxon>
        <taxon>Spermatophyta</taxon>
        <taxon>Magnoliopsida</taxon>
        <taxon>Liliopsida</taxon>
        <taxon>Poales</taxon>
        <taxon>Poaceae</taxon>
        <taxon>PACMAD clade</taxon>
        <taxon>Chloridoideae</taxon>
        <taxon>Eragrostideae</taxon>
        <taxon>Eragrostidinae</taxon>
        <taxon>Eragrostis</taxon>
    </lineage>
</organism>
<dbReference type="Gramene" id="TVU17486">
    <property type="protein sequence ID" value="TVU17486"/>
    <property type="gene ID" value="EJB05_33524"/>
</dbReference>
<dbReference type="Proteomes" id="UP000324897">
    <property type="component" value="Chromosome 7"/>
</dbReference>
<protein>
    <recommendedName>
        <fullName evidence="4">Cathepsin propeptide inhibitor domain-containing protein</fullName>
    </recommendedName>
</protein>
<dbReference type="EMBL" id="RWGY01000029">
    <property type="protein sequence ID" value="TVU17486.1"/>
    <property type="molecule type" value="Genomic_DNA"/>
</dbReference>
<keyword evidence="3" id="KW-1185">Reference proteome</keyword>
<proteinExistence type="predicted"/>
<comment type="caution">
    <text evidence="2">The sequence shown here is derived from an EMBL/GenBank/DDBJ whole genome shotgun (WGS) entry which is preliminary data.</text>
</comment>
<name>A0A5J9U1G9_9POAL</name>
<evidence type="ECO:0000313" key="3">
    <source>
        <dbReference type="Proteomes" id="UP000324897"/>
    </source>
</evidence>
<accession>A0A5J9U1G9</accession>
<evidence type="ECO:0008006" key="4">
    <source>
        <dbReference type="Google" id="ProtNLM"/>
    </source>
</evidence>
<dbReference type="AlphaFoldDB" id="A0A5J9U1G9"/>
<reference evidence="2 3" key="1">
    <citation type="journal article" date="2019" name="Sci. Rep.">
        <title>A high-quality genome of Eragrostis curvula grass provides insights into Poaceae evolution and supports new strategies to enhance forage quality.</title>
        <authorList>
            <person name="Carballo J."/>
            <person name="Santos B.A.C.M."/>
            <person name="Zappacosta D."/>
            <person name="Garbus I."/>
            <person name="Selva J.P."/>
            <person name="Gallo C.A."/>
            <person name="Diaz A."/>
            <person name="Albertini E."/>
            <person name="Caccamo M."/>
            <person name="Echenique V."/>
        </authorList>
    </citation>
    <scope>NUCLEOTIDE SEQUENCE [LARGE SCALE GENOMIC DNA]</scope>
    <source>
        <strain evidence="3">cv. Victoria</strain>
        <tissue evidence="2">Leaf</tissue>
    </source>
</reference>
<sequence length="248" mass="27844">MSLGLRLRPLRSLITRKFPRTRSTAESSPPAVSRAAAAGAGATAAFFAGFLYYFKKDSTTSSDQSAGREVVTTTTNAAETRKEEAPVVSQATKDAAGMDDAAVRAMFMGKDGKMRWLDYVDYLTFGKTFNNVTNQKDDNEAEDAKYVSAMKARFGEWIKEFRETKTDSRDDQCWEEYVEILKAIQAHCKRTGESSVRANVIYKQLGKDCSYFEETESSIEEAFAKRQARAEEAGRRYFEEKAKKKIGK</sequence>
<evidence type="ECO:0000313" key="2">
    <source>
        <dbReference type="EMBL" id="TVU17486.1"/>
    </source>
</evidence>
<feature type="non-terminal residue" evidence="2">
    <location>
        <position position="1"/>
    </location>
</feature>
<feature type="region of interest" description="Disordered" evidence="1">
    <location>
        <begin position="59"/>
        <end position="81"/>
    </location>
</feature>